<dbReference type="InterPro" id="IPR002575">
    <property type="entry name" value="Aminoglycoside_PTrfase"/>
</dbReference>
<dbReference type="GO" id="GO:0016301">
    <property type="term" value="F:kinase activity"/>
    <property type="evidence" value="ECO:0007669"/>
    <property type="project" value="UniProtKB-KW"/>
</dbReference>
<evidence type="ECO:0000256" key="1">
    <source>
        <dbReference type="SAM" id="MobiDB-lite"/>
    </source>
</evidence>
<dbReference type="Gene3D" id="3.30.200.20">
    <property type="entry name" value="Phosphorylase Kinase, domain 1"/>
    <property type="match status" value="1"/>
</dbReference>
<evidence type="ECO:0000313" key="4">
    <source>
        <dbReference type="Proteomes" id="UP000530424"/>
    </source>
</evidence>
<organism evidence="3 4">
    <name type="scientific">Nocardioides thalensis</name>
    <dbReference type="NCBI Taxonomy" id="1914755"/>
    <lineage>
        <taxon>Bacteria</taxon>
        <taxon>Bacillati</taxon>
        <taxon>Actinomycetota</taxon>
        <taxon>Actinomycetes</taxon>
        <taxon>Propionibacteriales</taxon>
        <taxon>Nocardioidaceae</taxon>
        <taxon>Nocardioides</taxon>
    </lineage>
</organism>
<keyword evidence="3" id="KW-0808">Transferase</keyword>
<dbReference type="EMBL" id="JACCFP010000001">
    <property type="protein sequence ID" value="NYJ03552.1"/>
    <property type="molecule type" value="Genomic_DNA"/>
</dbReference>
<dbReference type="InterPro" id="IPR051678">
    <property type="entry name" value="AGP_Transferase"/>
</dbReference>
<comment type="caution">
    <text evidence="3">The sequence shown here is derived from an EMBL/GenBank/DDBJ whole genome shotgun (WGS) entry which is preliminary data.</text>
</comment>
<dbReference type="SUPFAM" id="SSF56112">
    <property type="entry name" value="Protein kinase-like (PK-like)"/>
    <property type="match status" value="1"/>
</dbReference>
<feature type="domain" description="Aminoglycoside phosphotransferase" evidence="2">
    <location>
        <begin position="37"/>
        <end position="142"/>
    </location>
</feature>
<name>A0A853CA78_9ACTN</name>
<accession>A0A853CA78</accession>
<gene>
    <name evidence="3" type="ORF">HNR19_004250</name>
</gene>
<evidence type="ECO:0000313" key="3">
    <source>
        <dbReference type="EMBL" id="NYJ03552.1"/>
    </source>
</evidence>
<proteinExistence type="predicted"/>
<dbReference type="Pfam" id="PF01636">
    <property type="entry name" value="APH"/>
    <property type="match status" value="1"/>
</dbReference>
<keyword evidence="4" id="KW-1185">Reference proteome</keyword>
<keyword evidence="3" id="KW-0418">Kinase</keyword>
<sequence length="203" mass="21815">MTPGRGVGTAVPDSEVVVRLLREQAPHLAELPVREVRAAGSSNWVFRVGDDWAIRLPRSDEYVADLANEVRWLPRLAPHLPVAVPEVVTVGEPGPAFPRPWAVVSWVPGDLPLALDATQQAAMAESLGTFVQSLHASCPSWCARMFSTERSVCTQQGASVAAGTSRTRRHASRTLSGSNRSRSCAAAWSAQRSIVSVTGSPQR</sequence>
<evidence type="ECO:0000259" key="2">
    <source>
        <dbReference type="Pfam" id="PF01636"/>
    </source>
</evidence>
<dbReference type="PANTHER" id="PTHR21310:SF42">
    <property type="entry name" value="BIFUNCTIONAL AAC_APH"/>
    <property type="match status" value="1"/>
</dbReference>
<feature type="region of interest" description="Disordered" evidence="1">
    <location>
        <begin position="157"/>
        <end position="178"/>
    </location>
</feature>
<dbReference type="AlphaFoldDB" id="A0A853CA78"/>
<dbReference type="PANTHER" id="PTHR21310">
    <property type="entry name" value="AMINOGLYCOSIDE PHOSPHOTRANSFERASE-RELATED-RELATED"/>
    <property type="match status" value="1"/>
</dbReference>
<reference evidence="3 4" key="1">
    <citation type="submission" date="2020-07" db="EMBL/GenBank/DDBJ databases">
        <title>Sequencing the genomes of 1000 actinobacteria strains.</title>
        <authorList>
            <person name="Klenk H.-P."/>
        </authorList>
    </citation>
    <scope>NUCLEOTIDE SEQUENCE [LARGE SCALE GENOMIC DNA]</scope>
    <source>
        <strain evidence="3 4">DSM 103833</strain>
    </source>
</reference>
<dbReference type="InterPro" id="IPR011009">
    <property type="entry name" value="Kinase-like_dom_sf"/>
</dbReference>
<protein>
    <submittedName>
        <fullName evidence="3">Aminoglycoside phosphotransferase (APT) family kinase protein</fullName>
    </submittedName>
</protein>
<dbReference type="Proteomes" id="UP000530424">
    <property type="component" value="Unassembled WGS sequence"/>
</dbReference>
<dbReference type="RefSeq" id="WP_179665967.1">
    <property type="nucleotide sequence ID" value="NZ_JACCFP010000001.1"/>
</dbReference>